<dbReference type="InterPro" id="IPR015867">
    <property type="entry name" value="N-reg_PII/ATP_PRibTrfase_C"/>
</dbReference>
<dbReference type="RefSeq" id="XP_013418652.1">
    <property type="nucleotide sequence ID" value="XM_013563198.1"/>
</dbReference>
<evidence type="ECO:0000313" key="3">
    <source>
        <dbReference type="RefSeq" id="XP_013418652.1"/>
    </source>
</evidence>
<keyword evidence="2" id="KW-1185">Reference proteome</keyword>
<dbReference type="InterPro" id="IPR004323">
    <property type="entry name" value="Ion_tolerance_CutA"/>
</dbReference>
<dbReference type="AlphaFoldDB" id="A0A1S3K831"/>
<gene>
    <name evidence="3" type="primary">LOC106179526</name>
</gene>
<dbReference type="PROSITE" id="PS51257">
    <property type="entry name" value="PROKAR_LIPOPROTEIN"/>
    <property type="match status" value="1"/>
</dbReference>
<dbReference type="Gene3D" id="3.30.70.120">
    <property type="match status" value="1"/>
</dbReference>
<accession>A0A1S3K831</accession>
<dbReference type="PANTHER" id="PTHR23419:SF8">
    <property type="entry name" value="FI09726P"/>
    <property type="match status" value="1"/>
</dbReference>
<dbReference type="SUPFAM" id="SSF54913">
    <property type="entry name" value="GlnB-like"/>
    <property type="match status" value="1"/>
</dbReference>
<comment type="similarity">
    <text evidence="1">Belongs to the CutA family.</text>
</comment>
<dbReference type="OrthoDB" id="2017693at2759"/>
<evidence type="ECO:0000313" key="2">
    <source>
        <dbReference type="Proteomes" id="UP000085678"/>
    </source>
</evidence>
<dbReference type="Proteomes" id="UP000085678">
    <property type="component" value="Unplaced"/>
</dbReference>
<protein>
    <submittedName>
        <fullName evidence="3">Protein CutA homolog</fullName>
    </submittedName>
</protein>
<proteinExistence type="inferred from homology"/>
<name>A0A1S3K831_LINAN</name>
<dbReference type="PANTHER" id="PTHR23419">
    <property type="entry name" value="DIVALENT CATION TOLERANCE CUTA-RELATED"/>
    <property type="match status" value="1"/>
</dbReference>
<dbReference type="GO" id="GO:0010038">
    <property type="term" value="P:response to metal ion"/>
    <property type="evidence" value="ECO:0007669"/>
    <property type="project" value="InterPro"/>
</dbReference>
<dbReference type="InParanoid" id="A0A1S3K831"/>
<dbReference type="KEGG" id="lak:106179526"/>
<evidence type="ECO:0000256" key="1">
    <source>
        <dbReference type="ARBA" id="ARBA00010169"/>
    </source>
</evidence>
<dbReference type="GO" id="GO:0005507">
    <property type="term" value="F:copper ion binding"/>
    <property type="evidence" value="ECO:0007669"/>
    <property type="project" value="TreeGrafter"/>
</dbReference>
<reference evidence="3" key="1">
    <citation type="submission" date="2025-08" db="UniProtKB">
        <authorList>
            <consortium name="RefSeq"/>
        </authorList>
    </citation>
    <scope>IDENTIFICATION</scope>
    <source>
        <tissue evidence="3">Gonads</tissue>
    </source>
</reference>
<dbReference type="FunCoup" id="A0A1S3K831">
    <property type="interactions" value="364"/>
</dbReference>
<dbReference type="InterPro" id="IPR011322">
    <property type="entry name" value="N-reg_PII-like_a/b"/>
</dbReference>
<sequence>MPLPNKSSVSLFMVLLVGGACLCVPVFLSVTRRVLSTMTTASSNYVKGQHSIAYVTAPSEDVAKTLARGMVTSKLAACVNIVPRVISVFEWENKIDEEDEVLMMIKTRTSLVDELSEYVKKNHPYDVAEVISTPIENGNPPYLDWIGQVVPEK</sequence>
<organism evidence="2 3">
    <name type="scientific">Lingula anatina</name>
    <name type="common">Brachiopod</name>
    <name type="synonym">Lingula unguis</name>
    <dbReference type="NCBI Taxonomy" id="7574"/>
    <lineage>
        <taxon>Eukaryota</taxon>
        <taxon>Metazoa</taxon>
        <taxon>Spiralia</taxon>
        <taxon>Lophotrochozoa</taxon>
        <taxon>Brachiopoda</taxon>
        <taxon>Linguliformea</taxon>
        <taxon>Lingulata</taxon>
        <taxon>Lingulida</taxon>
        <taxon>Linguloidea</taxon>
        <taxon>Lingulidae</taxon>
        <taxon>Lingula</taxon>
    </lineage>
</organism>
<dbReference type="GeneID" id="106179526"/>
<dbReference type="Pfam" id="PF03091">
    <property type="entry name" value="CutA1"/>
    <property type="match status" value="1"/>
</dbReference>
<dbReference type="STRING" id="7574.A0A1S3K831"/>